<protein>
    <submittedName>
        <fullName evidence="11">Kinesin-like protein KIF16B isoform X4</fullName>
    </submittedName>
</protein>
<evidence type="ECO:0000256" key="4">
    <source>
        <dbReference type="ARBA" id="ARBA00023175"/>
    </source>
</evidence>
<evidence type="ECO:0000256" key="5">
    <source>
        <dbReference type="PROSITE-ProRule" id="PRU00182"/>
    </source>
</evidence>
<dbReference type="InterPro" id="IPR036961">
    <property type="entry name" value="Kinesin_motor_dom_sf"/>
</dbReference>
<dbReference type="PANTHER" id="PTHR47117:SF6">
    <property type="entry name" value="KINESIN-LIKE PROTEIN KIF16B"/>
    <property type="match status" value="1"/>
</dbReference>
<keyword evidence="2 6" id="KW-0067">ATP-binding</keyword>
<dbReference type="PRINTS" id="PR00380">
    <property type="entry name" value="KINESINHEAVY"/>
</dbReference>
<evidence type="ECO:0000259" key="9">
    <source>
        <dbReference type="PROSITE" id="PS50195"/>
    </source>
</evidence>
<keyword evidence="4 6" id="KW-0505">Motor protein</keyword>
<dbReference type="SUPFAM" id="SSF64268">
    <property type="entry name" value="PX domain"/>
    <property type="match status" value="1"/>
</dbReference>
<feature type="binding site" evidence="6">
    <location>
        <begin position="103"/>
        <end position="110"/>
    </location>
    <ligand>
        <name>ATP</name>
        <dbReference type="ChEBI" id="CHEBI:30616"/>
    </ligand>
</feature>
<dbReference type="Proteomes" id="UP001652625">
    <property type="component" value="Chromosome 09"/>
</dbReference>
<dbReference type="InterPro" id="IPR000253">
    <property type="entry name" value="FHA_dom"/>
</dbReference>
<dbReference type="InterPro" id="IPR001683">
    <property type="entry name" value="PX_dom"/>
</dbReference>
<keyword evidence="10" id="KW-1185">Reference proteome</keyword>
<dbReference type="PANTHER" id="PTHR47117">
    <property type="entry name" value="STAR-RELATED LIPID TRANSFER PROTEIN 9"/>
    <property type="match status" value="1"/>
</dbReference>
<feature type="domain" description="PX" evidence="9">
    <location>
        <begin position="1414"/>
        <end position="1546"/>
    </location>
</feature>
<dbReference type="Gene3D" id="3.30.1520.10">
    <property type="entry name" value="Phox-like domain"/>
    <property type="match status" value="1"/>
</dbReference>
<evidence type="ECO:0000313" key="10">
    <source>
        <dbReference type="Proteomes" id="UP001652625"/>
    </source>
</evidence>
<feature type="coiled-coil region" evidence="7">
    <location>
        <begin position="864"/>
        <end position="891"/>
    </location>
</feature>
<proteinExistence type="inferred from homology"/>
<dbReference type="PROSITE" id="PS50067">
    <property type="entry name" value="KINESIN_MOTOR_2"/>
    <property type="match status" value="1"/>
</dbReference>
<evidence type="ECO:0000256" key="1">
    <source>
        <dbReference type="ARBA" id="ARBA00022741"/>
    </source>
</evidence>
<dbReference type="Pfam" id="PF00225">
    <property type="entry name" value="Kinesin"/>
    <property type="match status" value="1"/>
</dbReference>
<dbReference type="InterPro" id="IPR008984">
    <property type="entry name" value="SMAD_FHA_dom_sf"/>
</dbReference>
<dbReference type="SMART" id="SM00312">
    <property type="entry name" value="PX"/>
    <property type="match status" value="1"/>
</dbReference>
<dbReference type="InterPro" id="IPR001752">
    <property type="entry name" value="Kinesin_motor_dom"/>
</dbReference>
<gene>
    <name evidence="11" type="primary">LOC100202449</name>
</gene>
<evidence type="ECO:0000256" key="3">
    <source>
        <dbReference type="ARBA" id="ARBA00023054"/>
    </source>
</evidence>
<dbReference type="SMART" id="SM00129">
    <property type="entry name" value="KISc"/>
    <property type="match status" value="1"/>
</dbReference>
<dbReference type="Pfam" id="PF00498">
    <property type="entry name" value="FHA"/>
    <property type="match status" value="1"/>
</dbReference>
<dbReference type="CDD" id="cd22708">
    <property type="entry name" value="FHA_KIF16"/>
    <property type="match status" value="1"/>
</dbReference>
<evidence type="ECO:0000259" key="8">
    <source>
        <dbReference type="PROSITE" id="PS50067"/>
    </source>
</evidence>
<dbReference type="SUPFAM" id="SSF49879">
    <property type="entry name" value="SMAD/FHA domain"/>
    <property type="match status" value="1"/>
</dbReference>
<feature type="domain" description="Kinesin motor" evidence="8">
    <location>
        <begin position="3"/>
        <end position="358"/>
    </location>
</feature>
<keyword evidence="3 7" id="KW-0175">Coiled coil</keyword>
<evidence type="ECO:0000256" key="2">
    <source>
        <dbReference type="ARBA" id="ARBA00022840"/>
    </source>
</evidence>
<dbReference type="Pfam" id="PF00787">
    <property type="entry name" value="PX"/>
    <property type="match status" value="1"/>
</dbReference>
<dbReference type="GeneID" id="100202449"/>
<dbReference type="PROSITE" id="PS00411">
    <property type="entry name" value="KINESIN_MOTOR_1"/>
    <property type="match status" value="1"/>
</dbReference>
<dbReference type="RefSeq" id="XP_065661996.1">
    <property type="nucleotide sequence ID" value="XM_065805924.1"/>
</dbReference>
<dbReference type="InterPro" id="IPR027417">
    <property type="entry name" value="P-loop_NTPase"/>
</dbReference>
<evidence type="ECO:0000256" key="7">
    <source>
        <dbReference type="SAM" id="Coils"/>
    </source>
</evidence>
<dbReference type="InterPro" id="IPR036871">
    <property type="entry name" value="PX_dom_sf"/>
</dbReference>
<accession>A0ABM4CJP5</accession>
<organism evidence="10 11">
    <name type="scientific">Hydra vulgaris</name>
    <name type="common">Hydra</name>
    <name type="synonym">Hydra attenuata</name>
    <dbReference type="NCBI Taxonomy" id="6087"/>
    <lineage>
        <taxon>Eukaryota</taxon>
        <taxon>Metazoa</taxon>
        <taxon>Cnidaria</taxon>
        <taxon>Hydrozoa</taxon>
        <taxon>Hydroidolina</taxon>
        <taxon>Anthoathecata</taxon>
        <taxon>Aplanulata</taxon>
        <taxon>Hydridae</taxon>
        <taxon>Hydra</taxon>
    </lineage>
</organism>
<evidence type="ECO:0000256" key="6">
    <source>
        <dbReference type="PROSITE-ProRule" id="PRU00283"/>
    </source>
</evidence>
<reference evidence="11" key="1">
    <citation type="submission" date="2025-08" db="UniProtKB">
        <authorList>
            <consortium name="RefSeq"/>
        </authorList>
    </citation>
    <scope>IDENTIFICATION</scope>
</reference>
<feature type="coiled-coil region" evidence="7">
    <location>
        <begin position="961"/>
        <end position="1041"/>
    </location>
</feature>
<dbReference type="CDD" id="cd01365">
    <property type="entry name" value="KISc_KIF1A_KIF1B"/>
    <property type="match status" value="1"/>
</dbReference>
<dbReference type="Gene3D" id="3.40.850.10">
    <property type="entry name" value="Kinesin motor domain"/>
    <property type="match status" value="1"/>
</dbReference>
<dbReference type="Gene3D" id="2.60.200.20">
    <property type="match status" value="1"/>
</dbReference>
<dbReference type="InterPro" id="IPR019821">
    <property type="entry name" value="Kinesin_motor_CS"/>
</dbReference>
<keyword evidence="5" id="KW-0694">RNA-binding</keyword>
<name>A0ABM4CJP5_HYDVU</name>
<feature type="coiled-coil region" evidence="7">
    <location>
        <begin position="1314"/>
        <end position="1348"/>
    </location>
</feature>
<sequence length="1546" mass="178724">MASIKVAVRVRPFNQREKSMDAKCIIQMESNRTCIISSKDLNTSENEEVGKDNVKEFFFDYCYWSCDKNSSNYSGQDVVYSDLGTGVVTAADEGYNACIFAYGQTGSGKTHTMMGEPENEGLIPRICENLFNQMREKEDDGVSFRTEVSYLEIYNEKVRDLLRTHQATKAGQPLHPMKVREHPKDGPYVQGLTKHLVSDYHAIETIMKQGNERRTTASTNMNDTSSRSHAIFTIRYTQAKFLHDMPSETTSKINLVDLAGSERANSTGATGLRLKEGGNINKSLVTLGSVISSLAEASTNPKKSNLFIPYRDSILTWLLKDSLGGNSKTIMIAAISPADINYSETLSTLRYANRAKNIINKPTVNEDTNVKLIRDLRAEIDKLKSIIGQEVLSDADRIAAHKLYENEERLGALTDKWKDRWKETQKIMQDRALAFQHRIDAGIRMESELPHLIAHEDDLLSTGILLYHLKEGKTFVGTENSKTQPDIVVSGPDIQGEQCIIENNDGFVVLDPFPTAICSVNGEIISKRTRLQQGDVVTLGKTAIFRFNHPKEAEELREKRKSVGPGLSSLSVKYHSETDLLKKMISVERQKREEDLTKQLDESRMLLEKQKQEEERRMEEARNEFARQIREESRRLQETRGELQGRLRARIQNALTPDEIRKHLAELEHQHNDAEVKRKQREKELVDSINEKTSLIDEQQNCLNDLIEKCKAVKDKNKRSIEQEIKNFFQLRRAEASVLDIEINKFINTKSLDCTKITELKEVWDGESLKLFHQENICGILKNEIKECIFALEQKATLSDEDKISLEARKSQLLSKAYIEQAKLEEVSHSKAKALKKYEQNFLNRYQFLLWEKEAINDKNLQKKNMLDNEIAILKEAMLEAQNQLDEISTKFFEVEAQEVEKIASERYKVDQIKKMSMKQRIEDQRDFNEKVQQYRNLLRKGQDSIDVKSAEIDSIRKELNAILLNKNEHSKSKAESLQENLNSMIEDLDELKKNYFVLKNEEEKIITNMLEELNNKKIQIEKNIKMAERVLNELQNLSSEKINAFKKQVSCAENNVFHYEENIAKCNQNLNEISKWYDEANAQLDAELLYVAYLVEKEVQGKEEFQDVLSSINVAKLKLEQITKNYSESIENTKKDYEVISKPLTEAKDQAQVVLEDLLCARNVAEMTLNELREQFSVERKIEIEEINSLKEKLQGLSEKFVNSENYKAHDNNLNSSIVSNESDFNISEILDKQKQQIEDEMFEKIINMESVMQQELTELKQREMHLLACLQSDKEKLLLEKFSLEKKEDSSERFLEVARLLKIKDDELKVARDIATREIEKLHNELANANNEIIILQERLEKYDSNSSLLSPDYEDDELSDTEVSQLLIRVNKSEGFDDEDELIARLRNSPPSPPPTPIHRFLKSVNIYKMNQINACIPRYILRGIGKGSYHVFEVKLRIGNISWTVYRRYRQFRELHRQTLRNHPIIGNLEFPSRRYFGNLAEDFVRVRRTQLEAYLIAFLAILSNDPTCRIYAISHRSLTKQDLAIFHPFFKEGIYEHNKNE</sequence>
<dbReference type="PROSITE" id="PS50195">
    <property type="entry name" value="PX"/>
    <property type="match status" value="1"/>
</dbReference>
<feature type="coiled-coil region" evidence="7">
    <location>
        <begin position="593"/>
        <end position="723"/>
    </location>
</feature>
<dbReference type="SUPFAM" id="SSF52540">
    <property type="entry name" value="P-loop containing nucleoside triphosphate hydrolases"/>
    <property type="match status" value="1"/>
</dbReference>
<evidence type="ECO:0000313" key="11">
    <source>
        <dbReference type="RefSeq" id="XP_065661996.1"/>
    </source>
</evidence>
<keyword evidence="1 6" id="KW-0547">Nucleotide-binding</keyword>
<feature type="coiled-coil region" evidence="7">
    <location>
        <begin position="1156"/>
        <end position="1201"/>
    </location>
</feature>
<comment type="similarity">
    <text evidence="6">Belongs to the TRAFAC class myosin-kinesin ATPase superfamily. Kinesin family.</text>
</comment>
<dbReference type="PROSITE" id="PS50889">
    <property type="entry name" value="S4"/>
    <property type="match status" value="1"/>
</dbReference>